<accession>A0ABN3A423</accession>
<gene>
    <name evidence="3" type="ORF">GCM10009844_38180</name>
</gene>
<comment type="caution">
    <text evidence="3">The sequence shown here is derived from an EMBL/GenBank/DDBJ whole genome shotgun (WGS) entry which is preliminary data.</text>
</comment>
<dbReference type="Pfam" id="PF08327">
    <property type="entry name" value="AHSA1"/>
    <property type="match status" value="1"/>
</dbReference>
<feature type="domain" description="Activator of Hsp90 ATPase homologue 1/2-like C-terminal" evidence="2">
    <location>
        <begin position="17"/>
        <end position="146"/>
    </location>
</feature>
<dbReference type="Proteomes" id="UP001501771">
    <property type="component" value="Unassembled WGS sequence"/>
</dbReference>
<name>A0ABN3A423_9ACTN</name>
<dbReference type="SUPFAM" id="SSF55961">
    <property type="entry name" value="Bet v1-like"/>
    <property type="match status" value="1"/>
</dbReference>
<protein>
    <submittedName>
        <fullName evidence="3">SRPBCC family protein</fullName>
    </submittedName>
</protein>
<dbReference type="CDD" id="cd07814">
    <property type="entry name" value="SRPBCC_CalC_Aha1-like"/>
    <property type="match status" value="1"/>
</dbReference>
<reference evidence="3 4" key="1">
    <citation type="journal article" date="2019" name="Int. J. Syst. Evol. Microbiol.">
        <title>The Global Catalogue of Microorganisms (GCM) 10K type strain sequencing project: providing services to taxonomists for standard genome sequencing and annotation.</title>
        <authorList>
            <consortium name="The Broad Institute Genomics Platform"/>
            <consortium name="The Broad Institute Genome Sequencing Center for Infectious Disease"/>
            <person name="Wu L."/>
            <person name="Ma J."/>
        </authorList>
    </citation>
    <scope>NUCLEOTIDE SEQUENCE [LARGE SCALE GENOMIC DNA]</scope>
    <source>
        <strain evidence="3 4">JCM 16022</strain>
    </source>
</reference>
<dbReference type="RefSeq" id="WP_344156178.1">
    <property type="nucleotide sequence ID" value="NZ_BAAAQR010000014.1"/>
</dbReference>
<dbReference type="Gene3D" id="3.30.530.20">
    <property type="match status" value="1"/>
</dbReference>
<dbReference type="InterPro" id="IPR023393">
    <property type="entry name" value="START-like_dom_sf"/>
</dbReference>
<evidence type="ECO:0000256" key="1">
    <source>
        <dbReference type="ARBA" id="ARBA00006817"/>
    </source>
</evidence>
<evidence type="ECO:0000313" key="4">
    <source>
        <dbReference type="Proteomes" id="UP001501771"/>
    </source>
</evidence>
<dbReference type="EMBL" id="BAAAQR010000014">
    <property type="protein sequence ID" value="GAA2153587.1"/>
    <property type="molecule type" value="Genomic_DNA"/>
</dbReference>
<proteinExistence type="inferred from homology"/>
<dbReference type="InterPro" id="IPR013538">
    <property type="entry name" value="ASHA1/2-like_C"/>
</dbReference>
<evidence type="ECO:0000259" key="2">
    <source>
        <dbReference type="Pfam" id="PF08327"/>
    </source>
</evidence>
<sequence length="150" mass="16931">MNGPADRLVLELGCVLDAPRERVFDALTDPAVLPQWWGPAGFTIPEVELDLRVGGGYRFGMQPPEGDLFHLAGEFLEIDPPDHLVYSFRWEEPDPDDRETVVRLSLRARGDGTELSLVQDEFATEARLALHRDGWTESFQKLRDLLASSR</sequence>
<organism evidence="3 4">
    <name type="scientific">Nocardioides koreensis</name>
    <dbReference type="NCBI Taxonomy" id="433651"/>
    <lineage>
        <taxon>Bacteria</taxon>
        <taxon>Bacillati</taxon>
        <taxon>Actinomycetota</taxon>
        <taxon>Actinomycetes</taxon>
        <taxon>Propionibacteriales</taxon>
        <taxon>Nocardioidaceae</taxon>
        <taxon>Nocardioides</taxon>
    </lineage>
</organism>
<evidence type="ECO:0000313" key="3">
    <source>
        <dbReference type="EMBL" id="GAA2153587.1"/>
    </source>
</evidence>
<comment type="similarity">
    <text evidence="1">Belongs to the AHA1 family.</text>
</comment>
<keyword evidence="4" id="KW-1185">Reference proteome</keyword>